<keyword evidence="9" id="KW-0067">ATP-binding</keyword>
<dbReference type="GO" id="GO:0046872">
    <property type="term" value="F:metal ion binding"/>
    <property type="evidence" value="ECO:0007669"/>
    <property type="project" value="UniProtKB-UniRule"/>
</dbReference>
<comment type="similarity">
    <text evidence="2 11">Belongs to the PEP-utilizing enzyme family.</text>
</comment>
<evidence type="ECO:0000256" key="8">
    <source>
        <dbReference type="ARBA" id="ARBA00022777"/>
    </source>
</evidence>
<dbReference type="Gene3D" id="1.10.189.10">
    <property type="entry name" value="Pyruvate Phosphate Dikinase, domain 2"/>
    <property type="match status" value="1"/>
</dbReference>
<keyword evidence="10 14" id="KW-0460">Magnesium</keyword>
<dbReference type="Gene3D" id="3.50.30.10">
    <property type="entry name" value="Phosphohistidine domain"/>
    <property type="match status" value="1"/>
</dbReference>
<dbReference type="InterPro" id="IPR040442">
    <property type="entry name" value="Pyrv_kinase-like_dom_sf"/>
</dbReference>
<dbReference type="InterPro" id="IPR018274">
    <property type="entry name" value="PEP_util_AS"/>
</dbReference>
<protein>
    <recommendedName>
        <fullName evidence="4 11">Pyruvate, phosphate dikinase</fullName>
        <ecNumber evidence="3 11">2.7.9.1</ecNumber>
    </recommendedName>
</protein>
<dbReference type="Gene3D" id="1.20.80.30">
    <property type="match status" value="1"/>
</dbReference>
<dbReference type="Gene3D" id="3.30.470.20">
    <property type="entry name" value="ATP-grasp fold, B domain"/>
    <property type="match status" value="1"/>
</dbReference>
<dbReference type="InterPro" id="IPR013815">
    <property type="entry name" value="ATP_grasp_subdomain_1"/>
</dbReference>
<evidence type="ECO:0000256" key="4">
    <source>
        <dbReference type="ARBA" id="ARBA00020138"/>
    </source>
</evidence>
<dbReference type="RefSeq" id="WP_060936737.1">
    <property type="nucleotide sequence ID" value="NZ_JASOZP010000015.1"/>
</dbReference>
<dbReference type="InterPro" id="IPR036637">
    <property type="entry name" value="Phosphohistidine_dom_sf"/>
</dbReference>
<evidence type="ECO:0000256" key="13">
    <source>
        <dbReference type="PIRSR" id="PIRSR000853-2"/>
    </source>
</evidence>
<evidence type="ECO:0000313" key="19">
    <source>
        <dbReference type="Proteomes" id="UP000070422"/>
    </source>
</evidence>
<feature type="binding site" evidence="13">
    <location>
        <position position="622"/>
    </location>
    <ligand>
        <name>substrate</name>
    </ligand>
</feature>
<dbReference type="GO" id="GO:0005524">
    <property type="term" value="F:ATP binding"/>
    <property type="evidence" value="ECO:0007669"/>
    <property type="project" value="UniProtKB-UniRule"/>
</dbReference>
<dbReference type="NCBIfam" id="TIGR01828">
    <property type="entry name" value="pyru_phos_dikin"/>
    <property type="match status" value="1"/>
</dbReference>
<feature type="domain" description="PEP-utilising enzyme C-terminal" evidence="17">
    <location>
        <begin position="526"/>
        <end position="873"/>
    </location>
</feature>
<dbReference type="AlphaFoldDB" id="A0A133Y088"/>
<feature type="binding site" evidence="13">
    <location>
        <position position="773"/>
    </location>
    <ligand>
        <name>substrate</name>
    </ligand>
</feature>
<dbReference type="PROSITE" id="PS00742">
    <property type="entry name" value="PEP_ENZYMES_2"/>
    <property type="match status" value="1"/>
</dbReference>
<dbReference type="InterPro" id="IPR008279">
    <property type="entry name" value="PEP-util_enz_mobile_dom"/>
</dbReference>
<feature type="binding site" evidence="13">
    <location>
        <position position="772"/>
    </location>
    <ligand>
        <name>substrate</name>
    </ligand>
</feature>
<keyword evidence="18" id="KW-0670">Pyruvate</keyword>
<dbReference type="InterPro" id="IPR023151">
    <property type="entry name" value="PEP_util_CS"/>
</dbReference>
<evidence type="ECO:0000256" key="7">
    <source>
        <dbReference type="ARBA" id="ARBA00022741"/>
    </source>
</evidence>
<dbReference type="PIRSF" id="PIRSF000853">
    <property type="entry name" value="PPDK"/>
    <property type="match status" value="1"/>
</dbReference>
<feature type="binding site" evidence="14">
    <location>
        <position position="749"/>
    </location>
    <ligand>
        <name>Mg(2+)</name>
        <dbReference type="ChEBI" id="CHEBI:18420"/>
    </ligand>
</feature>
<evidence type="ECO:0000259" key="16">
    <source>
        <dbReference type="Pfam" id="PF01326"/>
    </source>
</evidence>
<accession>A0A133Y088</accession>
<keyword evidence="8 18" id="KW-0418">Kinase</keyword>
<feature type="domain" description="PEP-utilising enzyme mobile" evidence="15">
    <location>
        <begin position="427"/>
        <end position="508"/>
    </location>
</feature>
<feature type="binding site" evidence="14">
    <location>
        <position position="773"/>
    </location>
    <ligand>
        <name>Mg(2+)</name>
        <dbReference type="ChEBI" id="CHEBI:18420"/>
    </ligand>
</feature>
<keyword evidence="7" id="KW-0547">Nucleotide-binding</keyword>
<dbReference type="InterPro" id="IPR015813">
    <property type="entry name" value="Pyrv/PenolPyrv_kinase-like_dom"/>
</dbReference>
<evidence type="ECO:0000259" key="17">
    <source>
        <dbReference type="Pfam" id="PF02896"/>
    </source>
</evidence>
<reference evidence="18 19" key="1">
    <citation type="submission" date="2016-01" db="EMBL/GenBank/DDBJ databases">
        <authorList>
            <person name="Oliw E.H."/>
        </authorList>
    </citation>
    <scope>NUCLEOTIDE SEQUENCE [LARGE SCALE GENOMIC DNA]</scope>
    <source>
        <strain evidence="18 19">KA00635</strain>
    </source>
</reference>
<keyword evidence="6 14" id="KW-0479">Metal-binding</keyword>
<dbReference type="PATRIC" id="fig|87541.4.peg.760"/>
<feature type="active site" description="Proton donor" evidence="12">
    <location>
        <position position="835"/>
    </location>
</feature>
<dbReference type="InterPro" id="IPR002192">
    <property type="entry name" value="PPDK_AMP/ATP-bd"/>
</dbReference>
<dbReference type="GO" id="GO:0016301">
    <property type="term" value="F:kinase activity"/>
    <property type="evidence" value="ECO:0007669"/>
    <property type="project" value="UniProtKB-UniRule"/>
</dbReference>
<evidence type="ECO:0000259" key="15">
    <source>
        <dbReference type="Pfam" id="PF00391"/>
    </source>
</evidence>
<evidence type="ECO:0000256" key="9">
    <source>
        <dbReference type="ARBA" id="ARBA00022840"/>
    </source>
</evidence>
<evidence type="ECO:0000256" key="3">
    <source>
        <dbReference type="ARBA" id="ARBA00011994"/>
    </source>
</evidence>
<dbReference type="Proteomes" id="UP000070422">
    <property type="component" value="Unassembled WGS sequence"/>
</dbReference>
<dbReference type="SUPFAM" id="SSF56059">
    <property type="entry name" value="Glutathione synthetase ATP-binding domain-like"/>
    <property type="match status" value="1"/>
</dbReference>
<feature type="domain" description="Pyruvate phosphate dikinase AMP/ATP-binding" evidence="16">
    <location>
        <begin position="307"/>
        <end position="360"/>
    </location>
</feature>
<dbReference type="InterPro" id="IPR010121">
    <property type="entry name" value="Pyruvate_phosphate_dikinase"/>
</dbReference>
<feature type="binding site" evidence="13">
    <location>
        <position position="770"/>
    </location>
    <ligand>
        <name>substrate</name>
    </ligand>
</feature>
<evidence type="ECO:0000256" key="6">
    <source>
        <dbReference type="ARBA" id="ARBA00022723"/>
    </source>
</evidence>
<feature type="binding site" evidence="13">
    <location>
        <position position="771"/>
    </location>
    <ligand>
        <name>substrate</name>
    </ligand>
</feature>
<dbReference type="Pfam" id="PF01326">
    <property type="entry name" value="PPDK_N"/>
    <property type="match status" value="2"/>
</dbReference>
<dbReference type="Pfam" id="PF00391">
    <property type="entry name" value="PEP-utilizers"/>
    <property type="match status" value="1"/>
</dbReference>
<proteinExistence type="inferred from homology"/>
<dbReference type="SUPFAM" id="SSF51621">
    <property type="entry name" value="Phosphoenolpyruvate/pyruvate domain"/>
    <property type="match status" value="1"/>
</dbReference>
<dbReference type="EC" id="2.7.9.1" evidence="3 11"/>
<keyword evidence="5" id="KW-0808">Transferase</keyword>
<dbReference type="SUPFAM" id="SSF52009">
    <property type="entry name" value="Phosphohistidine domain"/>
    <property type="match status" value="1"/>
</dbReference>
<gene>
    <name evidence="18" type="ORF">HMPREF3187_00765</name>
</gene>
<dbReference type="GO" id="GO:0050242">
    <property type="term" value="F:pyruvate, phosphate dikinase activity"/>
    <property type="evidence" value="ECO:0007669"/>
    <property type="project" value="UniProtKB-UniRule"/>
</dbReference>
<evidence type="ECO:0000256" key="11">
    <source>
        <dbReference type="PIRNR" id="PIRNR000853"/>
    </source>
</evidence>
<feature type="binding site" evidence="13">
    <location>
        <position position="566"/>
    </location>
    <ligand>
        <name>substrate</name>
    </ligand>
</feature>
<dbReference type="EMBL" id="LSCQ01000040">
    <property type="protein sequence ID" value="KXB36589.1"/>
    <property type="molecule type" value="Genomic_DNA"/>
</dbReference>
<dbReference type="PANTHER" id="PTHR22931:SF9">
    <property type="entry name" value="PYRUVATE, PHOSPHATE DIKINASE 1, CHLOROPLASTIC"/>
    <property type="match status" value="1"/>
</dbReference>
<dbReference type="STRING" id="87541.AWM71_03490"/>
<comment type="catalytic activity">
    <reaction evidence="11">
        <text>pyruvate + phosphate + ATP = phosphoenolpyruvate + AMP + diphosphate + H(+)</text>
        <dbReference type="Rhea" id="RHEA:10756"/>
        <dbReference type="ChEBI" id="CHEBI:15361"/>
        <dbReference type="ChEBI" id="CHEBI:15378"/>
        <dbReference type="ChEBI" id="CHEBI:30616"/>
        <dbReference type="ChEBI" id="CHEBI:33019"/>
        <dbReference type="ChEBI" id="CHEBI:43474"/>
        <dbReference type="ChEBI" id="CHEBI:58702"/>
        <dbReference type="ChEBI" id="CHEBI:456215"/>
        <dbReference type="EC" id="2.7.9.1"/>
    </reaction>
</comment>
<dbReference type="Gene3D" id="3.30.1490.20">
    <property type="entry name" value="ATP-grasp fold, A domain"/>
    <property type="match status" value="1"/>
</dbReference>
<feature type="binding site" evidence="13">
    <location>
        <position position="749"/>
    </location>
    <ligand>
        <name>substrate</name>
    </ligand>
</feature>
<dbReference type="InterPro" id="IPR000121">
    <property type="entry name" value="PEP_util_C"/>
</dbReference>
<comment type="caution">
    <text evidence="18">The sequence shown here is derived from an EMBL/GenBank/DDBJ whole genome shotgun (WGS) entry which is preliminary data.</text>
</comment>
<dbReference type="OrthoDB" id="9765468at2"/>
<evidence type="ECO:0000256" key="12">
    <source>
        <dbReference type="PIRSR" id="PIRSR000853-1"/>
    </source>
</evidence>
<evidence type="ECO:0000256" key="1">
    <source>
        <dbReference type="ARBA" id="ARBA00001946"/>
    </source>
</evidence>
<evidence type="ECO:0000256" key="2">
    <source>
        <dbReference type="ARBA" id="ARBA00007837"/>
    </source>
</evidence>
<evidence type="ECO:0000313" key="18">
    <source>
        <dbReference type="EMBL" id="KXB36589.1"/>
    </source>
</evidence>
<feature type="active site" description="Tele-phosphohistidine intermediate" evidence="12">
    <location>
        <position position="460"/>
    </location>
</feature>
<dbReference type="NCBIfam" id="NF004531">
    <property type="entry name" value="PRK05878.1"/>
    <property type="match status" value="1"/>
</dbReference>
<evidence type="ECO:0000256" key="14">
    <source>
        <dbReference type="PIRSR" id="PIRSR000853-3"/>
    </source>
</evidence>
<evidence type="ECO:0000256" key="10">
    <source>
        <dbReference type="ARBA" id="ARBA00022842"/>
    </source>
</evidence>
<comment type="cofactor">
    <cofactor evidence="1 11 14">
        <name>Mg(2+)</name>
        <dbReference type="ChEBI" id="CHEBI:18420"/>
    </cofactor>
</comment>
<feature type="domain" description="Pyruvate phosphate dikinase AMP/ATP-binding" evidence="16">
    <location>
        <begin position="17"/>
        <end position="294"/>
    </location>
</feature>
<evidence type="ECO:0000256" key="5">
    <source>
        <dbReference type="ARBA" id="ARBA00022679"/>
    </source>
</evidence>
<name>A0A133Y088_9LACT</name>
<dbReference type="PANTHER" id="PTHR22931">
    <property type="entry name" value="PHOSPHOENOLPYRUVATE DIKINASE-RELATED"/>
    <property type="match status" value="1"/>
</dbReference>
<dbReference type="Gene3D" id="3.20.20.60">
    <property type="entry name" value="Phosphoenolpyruvate-binding domains"/>
    <property type="match status" value="1"/>
</dbReference>
<sequence length="879" mass="98089">MQPFIYAFSEGNAKMRETLGGKGANLAEMTRLGFPVPKGFTITTHACLDYLSHLEETGEDHLKSELTEQIDKAITHLEETSHKKFSDSKNLLLVSVRSGAPESMPGMMDTILNAGLNDQNVNILAKITQDERFAYDCYRRLLQMYGNVVYEMDSQLFEDILKQEKTQAQVKFDYELDLQALKRIVEAFKELYLKELGFPFPQEVKIQLTDAIKAVFKSWNNHRAKVYRRINHISDQLGTAVNIQEMVFGNSGTTSGTGVLFTRNPATGENKLFGEYLKNAQGEDVVAGIRTPSVIEDLKTEMPEIYSQIHTLAHQLESYYHNMQDIEFTIEKGKLFFLQTRNGKRTAKAAVKIAVDMVQEGLISKEEAILQVDPEMLHQLLHPTFAPQSLKEATLLSAAGLAASPGAASGEIVFTADQAKAWTEAGKKVILVRNETSPEDIEGMHAAAAILTCHGGMTSHAAVVARGMGKCCVSGCSDFSVNEKEKTLLTPQGILHEGDLISVDGSTGRVYLGQVATTPAISDESYQTLMTWAKEKSRLTVRMNAETPTDIQTGFKFEAKGIGLVRTEHMFFKPERLREIRRFILSASDEEQQQALDTIRDYQAEDFEQIFKLCQNAPAVIRLLDPPLHEFLPHSDEEIQQVATDQNISTKEVRTRLHQLQEVNPMLGHRGCRLAITFPNLYDMQVEAILKGALVVKEKGLTPQVEIMIPLVGLKEELHPIRTRLELLIQNFLKQHQVTIPYIIGTMIEIPRACFISDQLAKEADFFSFGTNDLTQMTFGFSRDDAGKFINQYLEQGVLKRDPFQTLDKEGVGRLIQIACEKARPANPNLKIGVCGELGGDPDSIAFFDEIGLDYVSCSPYRVPVAQLAAAQSAIRLAQ</sequence>
<dbReference type="PROSITE" id="PS00370">
    <property type="entry name" value="PEP_ENZYMES_PHOS_SITE"/>
    <property type="match status" value="1"/>
</dbReference>
<dbReference type="Pfam" id="PF02896">
    <property type="entry name" value="PEP-utilizers_C"/>
    <property type="match status" value="1"/>
</dbReference>
<organism evidence="18 19">
    <name type="scientific">Aerococcus christensenii</name>
    <dbReference type="NCBI Taxonomy" id="87541"/>
    <lineage>
        <taxon>Bacteria</taxon>
        <taxon>Bacillati</taxon>
        <taxon>Bacillota</taxon>
        <taxon>Bacilli</taxon>
        <taxon>Lactobacillales</taxon>
        <taxon>Aerococcaceae</taxon>
        <taxon>Aerococcus</taxon>
    </lineage>
</organism>